<dbReference type="SUPFAM" id="SSF53807">
    <property type="entry name" value="Helical backbone' metal receptor"/>
    <property type="match status" value="1"/>
</dbReference>
<dbReference type="InterPro" id="IPR051313">
    <property type="entry name" value="Bact_iron-sidero_bind"/>
</dbReference>
<evidence type="ECO:0000256" key="1">
    <source>
        <dbReference type="ARBA" id="ARBA00004196"/>
    </source>
</evidence>
<dbReference type="EMBL" id="JAKXMK010000032">
    <property type="protein sequence ID" value="MCH6170489.1"/>
    <property type="molecule type" value="Genomic_DNA"/>
</dbReference>
<dbReference type="RefSeq" id="WP_241041285.1">
    <property type="nucleotide sequence ID" value="NZ_BAAAJF010000030.1"/>
</dbReference>
<dbReference type="PROSITE" id="PS50983">
    <property type="entry name" value="FE_B12_PBP"/>
    <property type="match status" value="1"/>
</dbReference>
<evidence type="ECO:0000256" key="5">
    <source>
        <dbReference type="SAM" id="SignalP"/>
    </source>
</evidence>
<reference evidence="7 8" key="1">
    <citation type="submission" date="2022-03" db="EMBL/GenBank/DDBJ databases">
        <title>Pseudonocardia alaer sp. nov., a novel actinomycete isolated from reed forest soil.</title>
        <authorList>
            <person name="Wang L."/>
        </authorList>
    </citation>
    <scope>NUCLEOTIDE SEQUENCE [LARGE SCALE GENOMIC DNA]</scope>
    <source>
        <strain evidence="7 8">Y-16303</strain>
    </source>
</reference>
<name>A0ABS9TPL0_9PSEU</name>
<evidence type="ECO:0000313" key="8">
    <source>
        <dbReference type="Proteomes" id="UP001299970"/>
    </source>
</evidence>
<feature type="domain" description="Fe/B12 periplasmic-binding" evidence="6">
    <location>
        <begin position="64"/>
        <end position="335"/>
    </location>
</feature>
<proteinExistence type="inferred from homology"/>
<dbReference type="InterPro" id="IPR002491">
    <property type="entry name" value="ABC_transptr_periplasmic_BD"/>
</dbReference>
<evidence type="ECO:0000256" key="4">
    <source>
        <dbReference type="ARBA" id="ARBA00022729"/>
    </source>
</evidence>
<dbReference type="Pfam" id="PF01497">
    <property type="entry name" value="Peripla_BP_2"/>
    <property type="match status" value="1"/>
</dbReference>
<gene>
    <name evidence="7" type="ORF">MMF94_32710</name>
</gene>
<keyword evidence="8" id="KW-1185">Reference proteome</keyword>
<evidence type="ECO:0000256" key="3">
    <source>
        <dbReference type="ARBA" id="ARBA00022448"/>
    </source>
</evidence>
<evidence type="ECO:0000313" key="7">
    <source>
        <dbReference type="EMBL" id="MCH6170489.1"/>
    </source>
</evidence>
<dbReference type="CDD" id="cd01146">
    <property type="entry name" value="FhuD"/>
    <property type="match status" value="1"/>
</dbReference>
<feature type="chain" id="PRO_5046820004" evidence="5">
    <location>
        <begin position="27"/>
        <end position="337"/>
    </location>
</feature>
<protein>
    <submittedName>
        <fullName evidence="7">Iron-siderophore ABC transporter substrate-binding protein</fullName>
    </submittedName>
</protein>
<dbReference type="Gene3D" id="3.40.50.1980">
    <property type="entry name" value="Nitrogenase molybdenum iron protein domain"/>
    <property type="match status" value="2"/>
</dbReference>
<accession>A0ABS9TPL0</accession>
<evidence type="ECO:0000259" key="6">
    <source>
        <dbReference type="PROSITE" id="PS50983"/>
    </source>
</evidence>
<dbReference type="PROSITE" id="PS51257">
    <property type="entry name" value="PROKAR_LIPOPROTEIN"/>
    <property type="match status" value="1"/>
</dbReference>
<comment type="subcellular location">
    <subcellularLocation>
        <location evidence="1">Cell envelope</location>
    </subcellularLocation>
</comment>
<feature type="signal peptide" evidence="5">
    <location>
        <begin position="1"/>
        <end position="26"/>
    </location>
</feature>
<dbReference type="Proteomes" id="UP001299970">
    <property type="component" value="Unassembled WGS sequence"/>
</dbReference>
<keyword evidence="4 5" id="KW-0732">Signal</keyword>
<dbReference type="PANTHER" id="PTHR30532:SF24">
    <property type="entry name" value="FERRIC ENTEROBACTIN-BINDING PERIPLASMIC PROTEIN FEPB"/>
    <property type="match status" value="1"/>
</dbReference>
<keyword evidence="3" id="KW-0813">Transport</keyword>
<comment type="similarity">
    <text evidence="2">Belongs to the bacterial solute-binding protein 8 family.</text>
</comment>
<evidence type="ECO:0000256" key="2">
    <source>
        <dbReference type="ARBA" id="ARBA00008814"/>
    </source>
</evidence>
<dbReference type="PANTHER" id="PTHR30532">
    <property type="entry name" value="IRON III DICITRATE-BINDING PERIPLASMIC PROTEIN"/>
    <property type="match status" value="1"/>
</dbReference>
<organism evidence="7 8">
    <name type="scientific">Pseudonocardia alaniniphila</name>
    <dbReference type="NCBI Taxonomy" id="75291"/>
    <lineage>
        <taxon>Bacteria</taxon>
        <taxon>Bacillati</taxon>
        <taxon>Actinomycetota</taxon>
        <taxon>Actinomycetes</taxon>
        <taxon>Pseudonocardiales</taxon>
        <taxon>Pseudonocardiaceae</taxon>
        <taxon>Pseudonocardia</taxon>
    </lineage>
</organism>
<comment type="caution">
    <text evidence="7">The sequence shown here is derived from an EMBL/GenBank/DDBJ whole genome shotgun (WGS) entry which is preliminary data.</text>
</comment>
<sequence length="337" mass="35675">MTVLRLRAWRTLAPLLAAAVLLTACAGEGTSAGTAQPSSTGNAALPVTIEHALGATVVPAEPQRVVSLGFSDQDAILALGVIPVAIREFTGNKPSATWPWAADRLQGQQPEVLAGDIDPEKIAALRPDLIVAVSAGLDQEHYDVFSRIAPTITQPVGFSAYQTPWQDATRLIGRALGRAGEAERLVTDLDARFVAVRAQYPQFAGKQAALAAAGFTGTGGYFVWNSKDNRGRFLSSLGFTVPAQFDQLAGERFYAEISTEQLSLLDQNDLVGWITIPGTENSGLDQQPGYPALRVGREGRVVGLTEEQGVALSFSSVLSLPALLDELPAEFAAHLGT</sequence>